<keyword evidence="9" id="KW-0521">NADP</keyword>
<comment type="function">
    <text evidence="12">Involved in lignin biosynthesis. Catalyzes the final step specific for the production of lignin monomers. Catalyzes the NADPH-dependent reduction of coniferaldehyde, 5-hydroxyconiferaldehyde, sinapaldehyde, 4-coumaraldehyde and caffeyl aldehyde to their respective alcohols.</text>
</comment>
<evidence type="ECO:0000256" key="10">
    <source>
        <dbReference type="ARBA" id="ARBA00023002"/>
    </source>
</evidence>
<dbReference type="InterPro" id="IPR013154">
    <property type="entry name" value="ADH-like_N"/>
</dbReference>
<dbReference type="Pfam" id="PF08240">
    <property type="entry name" value="ADH_N"/>
    <property type="match status" value="1"/>
</dbReference>
<comment type="catalytic activity">
    <reaction evidence="11">
        <text>(E)-cinnamyl alcohol + NADP(+) = (E)-cinnamaldehyde + NADPH + H(+)</text>
        <dbReference type="Rhea" id="RHEA:10392"/>
        <dbReference type="ChEBI" id="CHEBI:15378"/>
        <dbReference type="ChEBI" id="CHEBI:16731"/>
        <dbReference type="ChEBI" id="CHEBI:33227"/>
        <dbReference type="ChEBI" id="CHEBI:57783"/>
        <dbReference type="ChEBI" id="CHEBI:58349"/>
        <dbReference type="EC" id="1.1.1.195"/>
    </reaction>
    <physiologicalReaction direction="right-to-left" evidence="11">
        <dbReference type="Rhea" id="RHEA:10394"/>
    </physiologicalReaction>
</comment>
<comment type="similarity">
    <text evidence="3 13">Belongs to the zinc-containing alcohol dehydrogenase family.</text>
</comment>
<proteinExistence type="inferred from homology"/>
<dbReference type="GO" id="GO:0009809">
    <property type="term" value="P:lignin biosynthetic process"/>
    <property type="evidence" value="ECO:0007669"/>
    <property type="project" value="UniProtKB-KW"/>
</dbReference>
<dbReference type="InterPro" id="IPR047109">
    <property type="entry name" value="CAD-like"/>
</dbReference>
<dbReference type="FunFam" id="3.40.50.720:FF:000022">
    <property type="entry name" value="Cinnamyl alcohol dehydrogenase"/>
    <property type="match status" value="1"/>
</dbReference>
<dbReference type="SMART" id="SM00829">
    <property type="entry name" value="PKS_ER"/>
    <property type="match status" value="1"/>
</dbReference>
<dbReference type="PROSITE" id="PS00059">
    <property type="entry name" value="ADH_ZINC"/>
    <property type="match status" value="1"/>
</dbReference>
<evidence type="ECO:0000256" key="2">
    <source>
        <dbReference type="ARBA" id="ARBA00004928"/>
    </source>
</evidence>
<keyword evidence="7" id="KW-0438">Lignin biosynthesis</keyword>
<protein>
    <recommendedName>
        <fullName evidence="5">cinnamyl-alcohol dehydrogenase</fullName>
        <ecNumber evidence="5">1.1.1.195</ecNumber>
    </recommendedName>
</protein>
<accession>A0A218XKM4</accession>
<evidence type="ECO:0000256" key="4">
    <source>
        <dbReference type="ARBA" id="ARBA00011738"/>
    </source>
</evidence>
<evidence type="ECO:0000256" key="5">
    <source>
        <dbReference type="ARBA" id="ARBA00013171"/>
    </source>
</evidence>
<keyword evidence="8 13" id="KW-0862">Zinc</keyword>
<dbReference type="Pfam" id="PF00107">
    <property type="entry name" value="ADH_zinc_N"/>
    <property type="match status" value="1"/>
</dbReference>
<comment type="pathway">
    <text evidence="2">Aromatic compound metabolism; phenylpropanoid biosynthesis.</text>
</comment>
<evidence type="ECO:0000256" key="3">
    <source>
        <dbReference type="ARBA" id="ARBA00008072"/>
    </source>
</evidence>
<dbReference type="InterPro" id="IPR036291">
    <property type="entry name" value="NAD(P)-bd_dom_sf"/>
</dbReference>
<dbReference type="SUPFAM" id="SSF51735">
    <property type="entry name" value="NAD(P)-binding Rossmann-fold domains"/>
    <property type="match status" value="1"/>
</dbReference>
<dbReference type="InterPro" id="IPR013149">
    <property type="entry name" value="ADH-like_C"/>
</dbReference>
<keyword evidence="10" id="KW-0560">Oxidoreductase</keyword>
<dbReference type="Proteomes" id="UP000197138">
    <property type="component" value="Unassembled WGS sequence"/>
</dbReference>
<comment type="caution">
    <text evidence="15">The sequence shown here is derived from an EMBL/GenBank/DDBJ whole genome shotgun (WGS) entry which is preliminary data.</text>
</comment>
<dbReference type="InterPro" id="IPR002328">
    <property type="entry name" value="ADH_Zn_CS"/>
</dbReference>
<feature type="domain" description="Enoyl reductase (ER)" evidence="14">
    <location>
        <begin position="20"/>
        <end position="348"/>
    </location>
</feature>
<dbReference type="AlphaFoldDB" id="A0A218XKM4"/>
<keyword evidence="6 13" id="KW-0479">Metal-binding</keyword>
<evidence type="ECO:0000256" key="1">
    <source>
        <dbReference type="ARBA" id="ARBA00001947"/>
    </source>
</evidence>
<comment type="subunit">
    <text evidence="4">Homodimer.</text>
</comment>
<dbReference type="PANTHER" id="PTHR42683">
    <property type="entry name" value="ALDEHYDE REDUCTASE"/>
    <property type="match status" value="1"/>
</dbReference>
<evidence type="ECO:0000256" key="7">
    <source>
        <dbReference type="ARBA" id="ARBA00022733"/>
    </source>
</evidence>
<evidence type="ECO:0000259" key="14">
    <source>
        <dbReference type="SMART" id="SM00829"/>
    </source>
</evidence>
<evidence type="ECO:0000256" key="9">
    <source>
        <dbReference type="ARBA" id="ARBA00022857"/>
    </source>
</evidence>
<gene>
    <name evidence="15" type="ORF">CDL15_Pgr019048</name>
</gene>
<reference evidence="16" key="1">
    <citation type="journal article" date="2017" name="Plant J.">
        <title>The pomegranate (Punica granatum L.) genome and the genomics of punicalagin biosynthesis.</title>
        <authorList>
            <person name="Qin G."/>
            <person name="Xu C."/>
            <person name="Ming R."/>
            <person name="Tang H."/>
            <person name="Guyot R."/>
            <person name="Kramer E.M."/>
            <person name="Hu Y."/>
            <person name="Yi X."/>
            <person name="Qi Y."/>
            <person name="Xu X."/>
            <person name="Gao Z."/>
            <person name="Pan H."/>
            <person name="Jian J."/>
            <person name="Tian Y."/>
            <person name="Yue Z."/>
            <person name="Xu Y."/>
        </authorList>
    </citation>
    <scope>NUCLEOTIDE SEQUENCE [LARGE SCALE GENOMIC DNA]</scope>
    <source>
        <strain evidence="16">cv. Dabenzi</strain>
    </source>
</reference>
<dbReference type="EC" id="1.1.1.195" evidence="5"/>
<dbReference type="SUPFAM" id="SSF50129">
    <property type="entry name" value="GroES-like"/>
    <property type="match status" value="1"/>
</dbReference>
<dbReference type="CDD" id="cd05283">
    <property type="entry name" value="CAD1"/>
    <property type="match status" value="1"/>
</dbReference>
<dbReference type="Gene3D" id="3.90.180.10">
    <property type="entry name" value="Medium-chain alcohol dehydrogenases, catalytic domain"/>
    <property type="match status" value="1"/>
</dbReference>
<evidence type="ECO:0000256" key="11">
    <source>
        <dbReference type="ARBA" id="ARBA00049332"/>
    </source>
</evidence>
<dbReference type="GO" id="GO:0008270">
    <property type="term" value="F:zinc ion binding"/>
    <property type="evidence" value="ECO:0007669"/>
    <property type="project" value="InterPro"/>
</dbReference>
<organism evidence="15 16">
    <name type="scientific">Punica granatum</name>
    <name type="common">Pomegranate</name>
    <dbReference type="NCBI Taxonomy" id="22663"/>
    <lineage>
        <taxon>Eukaryota</taxon>
        <taxon>Viridiplantae</taxon>
        <taxon>Streptophyta</taxon>
        <taxon>Embryophyta</taxon>
        <taxon>Tracheophyta</taxon>
        <taxon>Spermatophyta</taxon>
        <taxon>Magnoliopsida</taxon>
        <taxon>eudicotyledons</taxon>
        <taxon>Gunneridae</taxon>
        <taxon>Pentapetalae</taxon>
        <taxon>rosids</taxon>
        <taxon>malvids</taxon>
        <taxon>Myrtales</taxon>
        <taxon>Lythraceae</taxon>
        <taxon>Punica</taxon>
    </lineage>
</organism>
<dbReference type="InterPro" id="IPR011032">
    <property type="entry name" value="GroES-like_sf"/>
</dbReference>
<evidence type="ECO:0000256" key="6">
    <source>
        <dbReference type="ARBA" id="ARBA00022723"/>
    </source>
</evidence>
<sequence>MDFINDYADCLQVLGAMPLGNAIDTYKDWANGSSDITLKILYCGICHTDLYFIKNELGITIYPIVPGHEIIGEVIEVGDNVKKFRLGEKAGVGCMVSSCRECENCTQGSENYCSKVIGTYNSLNRADGSMTYGGYSDKLVVDEHFAVRVPDGLALDGAAPLLCAGVTVYSPLVYYGLSKPGTRLGLVGLGGLGHMAVKFAKALGLEVTVISRSPAKRIEAMDRLGADAFLVMNDQEQLQAATATMDGILNTASGAHNLTPLINLLKTNGKLILLGAFAAPAEIPVFPMLIGRKLVGGSVIGGMKETQEVMDFAAKHHITADVEVIHIDYVNTAMDRLAHGDVKYRFVIDVANSLAPHT</sequence>
<dbReference type="GO" id="GO:0045551">
    <property type="term" value="F:cinnamyl-alcohol dehydrogenase activity"/>
    <property type="evidence" value="ECO:0007669"/>
    <property type="project" value="UniProtKB-EC"/>
</dbReference>
<evidence type="ECO:0000256" key="13">
    <source>
        <dbReference type="RuleBase" id="RU361277"/>
    </source>
</evidence>
<dbReference type="Gene3D" id="3.40.50.720">
    <property type="entry name" value="NAD(P)-binding Rossmann-like Domain"/>
    <property type="match status" value="1"/>
</dbReference>
<dbReference type="EMBL" id="MTKT01001276">
    <property type="protein sequence ID" value="OWM85424.1"/>
    <property type="molecule type" value="Genomic_DNA"/>
</dbReference>
<evidence type="ECO:0000313" key="15">
    <source>
        <dbReference type="EMBL" id="OWM85424.1"/>
    </source>
</evidence>
<name>A0A218XKM4_PUNGR</name>
<evidence type="ECO:0000256" key="12">
    <source>
        <dbReference type="ARBA" id="ARBA00057621"/>
    </source>
</evidence>
<dbReference type="InterPro" id="IPR020843">
    <property type="entry name" value="ER"/>
</dbReference>
<comment type="cofactor">
    <cofactor evidence="1 13">
        <name>Zn(2+)</name>
        <dbReference type="ChEBI" id="CHEBI:29105"/>
    </cofactor>
</comment>
<dbReference type="FunFam" id="3.90.180.10:FF:000100">
    <property type="entry name" value="Putative cinnamyl alcohol dehydrogenase 6"/>
    <property type="match status" value="1"/>
</dbReference>
<evidence type="ECO:0000313" key="16">
    <source>
        <dbReference type="Proteomes" id="UP000197138"/>
    </source>
</evidence>
<evidence type="ECO:0000256" key="8">
    <source>
        <dbReference type="ARBA" id="ARBA00022833"/>
    </source>
</evidence>